<dbReference type="Proteomes" id="UP000243723">
    <property type="component" value="Unassembled WGS sequence"/>
</dbReference>
<evidence type="ECO:0000313" key="2">
    <source>
        <dbReference type="Proteomes" id="UP000243723"/>
    </source>
</evidence>
<proteinExistence type="predicted"/>
<organism evidence="1 2">
    <name type="scientific">Elsinoe australis</name>
    <dbReference type="NCBI Taxonomy" id="40998"/>
    <lineage>
        <taxon>Eukaryota</taxon>
        <taxon>Fungi</taxon>
        <taxon>Dikarya</taxon>
        <taxon>Ascomycota</taxon>
        <taxon>Pezizomycotina</taxon>
        <taxon>Dothideomycetes</taxon>
        <taxon>Dothideomycetidae</taxon>
        <taxon>Myriangiales</taxon>
        <taxon>Elsinoaceae</taxon>
        <taxon>Elsinoe</taxon>
    </lineage>
</organism>
<name>A0A2P7Z6B2_9PEZI</name>
<reference evidence="1 2" key="1">
    <citation type="submission" date="2017-05" db="EMBL/GenBank/DDBJ databases">
        <title>Draft genome sequence of Elsinoe australis.</title>
        <authorList>
            <person name="Cheng Q."/>
        </authorList>
    </citation>
    <scope>NUCLEOTIDE SEQUENCE [LARGE SCALE GENOMIC DNA]</scope>
    <source>
        <strain evidence="1 2">NL1</strain>
    </source>
</reference>
<dbReference type="OrthoDB" id="3938351at2759"/>
<protein>
    <submittedName>
        <fullName evidence="1">Uncharacterized protein</fullName>
    </submittedName>
</protein>
<accession>A0A2P7Z6B2</accession>
<gene>
    <name evidence="1" type="ORF">B9Z65_7284</name>
</gene>
<evidence type="ECO:0000313" key="1">
    <source>
        <dbReference type="EMBL" id="PSK43770.1"/>
    </source>
</evidence>
<comment type="caution">
    <text evidence="1">The sequence shown here is derived from an EMBL/GenBank/DDBJ whole genome shotgun (WGS) entry which is preliminary data.</text>
</comment>
<sequence length="205" mass="22738">MPTGVHFIKKLETGHETGLSHKQLFLVNEDLKPVEPARRQWRGRNFVVHVEILYLVDKPGMVIWVSSRHDSEGTEHGDCLSPRFSAIRGCQVASAPLTTTFLRPLNGLLDHMVLPSTDDSEAVYLFDHAVDSSALYHDVHDYGSTEKVGNDDLLELAINSCWLLVLNEVVLKVGSDEGATVGNIKEVEFTIDTNINCDDRGKTAV</sequence>
<keyword evidence="2" id="KW-1185">Reference proteome</keyword>
<dbReference type="AlphaFoldDB" id="A0A2P7Z6B2"/>
<dbReference type="EMBL" id="NHZQ01000305">
    <property type="protein sequence ID" value="PSK43770.1"/>
    <property type="molecule type" value="Genomic_DNA"/>
</dbReference>